<keyword evidence="11 12" id="KW-0066">ATP synthesis</keyword>
<organism evidence="14 15">
    <name type="scientific">Candidatus Synchoanobacter obligatus</name>
    <dbReference type="NCBI Taxonomy" id="2919597"/>
    <lineage>
        <taxon>Bacteria</taxon>
        <taxon>Pseudomonadati</taxon>
        <taxon>Pseudomonadota</taxon>
        <taxon>Gammaproteobacteria</taxon>
        <taxon>Candidatus Comchoanobacterales</taxon>
        <taxon>Candidatus Comchoanobacteraceae</taxon>
        <taxon>Candidatus Synchoanobacter</taxon>
    </lineage>
</organism>
<proteinExistence type="inferred from homology"/>
<dbReference type="CDD" id="cd12152">
    <property type="entry name" value="F1-ATPase_delta"/>
    <property type="match status" value="1"/>
</dbReference>
<evidence type="ECO:0000256" key="7">
    <source>
        <dbReference type="ARBA" id="ARBA00023136"/>
    </source>
</evidence>
<evidence type="ECO:0000313" key="14">
    <source>
        <dbReference type="EMBL" id="MCP8352188.1"/>
    </source>
</evidence>
<evidence type="ECO:0000313" key="15">
    <source>
        <dbReference type="Proteomes" id="UP001320768"/>
    </source>
</evidence>
<comment type="subcellular location">
    <subcellularLocation>
        <location evidence="11">Cell membrane</location>
        <topology evidence="11">Peripheral membrane protein</topology>
    </subcellularLocation>
    <subcellularLocation>
        <location evidence="2">Endomembrane system</location>
        <topology evidence="2">Peripheral membrane protein</topology>
    </subcellularLocation>
</comment>
<keyword evidence="15" id="KW-1185">Reference proteome</keyword>
<comment type="subunit">
    <text evidence="11 12">F-type ATPases have 2 components, CF(1) - the catalytic core - and CF(0) - the membrane proton channel. CF(1) has five subunits: alpha(3), beta(3), gamma(1), delta(1), epsilon(1). CF(0) has three main subunits: a, b and c.</text>
</comment>
<gene>
    <name evidence="11 14" type="primary">atpC</name>
    <name evidence="14" type="ORF">MKS91_02665</name>
</gene>
<keyword evidence="8 11" id="KW-0139">CF(1)</keyword>
<comment type="caution">
    <text evidence="14">The sequence shown here is derived from an EMBL/GenBank/DDBJ whole genome shotgun (WGS) entry which is preliminary data.</text>
</comment>
<dbReference type="InterPro" id="IPR036771">
    <property type="entry name" value="ATPsynth_dsu/esu_N"/>
</dbReference>
<evidence type="ECO:0000256" key="3">
    <source>
        <dbReference type="ARBA" id="ARBA00005712"/>
    </source>
</evidence>
<protein>
    <recommendedName>
        <fullName evidence="4 11">ATP synthase epsilon chain</fullName>
    </recommendedName>
    <alternativeName>
        <fullName evidence="10 11">ATP synthase F1 sector epsilon subunit</fullName>
    </alternativeName>
    <alternativeName>
        <fullName evidence="9 11">F-ATPase epsilon subunit</fullName>
    </alternativeName>
</protein>
<evidence type="ECO:0000256" key="6">
    <source>
        <dbReference type="ARBA" id="ARBA00023065"/>
    </source>
</evidence>
<name>A0ABT1L5P0_9GAMM</name>
<dbReference type="NCBIfam" id="TIGR01216">
    <property type="entry name" value="ATP_synt_epsi"/>
    <property type="match status" value="1"/>
</dbReference>
<keyword evidence="11" id="KW-0375">Hydrogen ion transport</keyword>
<dbReference type="EMBL" id="JAKUDN010000002">
    <property type="protein sequence ID" value="MCP8352188.1"/>
    <property type="molecule type" value="Genomic_DNA"/>
</dbReference>
<evidence type="ECO:0000259" key="13">
    <source>
        <dbReference type="Pfam" id="PF02823"/>
    </source>
</evidence>
<evidence type="ECO:0000256" key="11">
    <source>
        <dbReference type="HAMAP-Rule" id="MF_00530"/>
    </source>
</evidence>
<dbReference type="SUPFAM" id="SSF51344">
    <property type="entry name" value="Epsilon subunit of F1F0-ATP synthase N-terminal domain"/>
    <property type="match status" value="1"/>
</dbReference>
<dbReference type="Gene3D" id="2.60.15.10">
    <property type="entry name" value="F0F1 ATP synthase delta/epsilon subunit, N-terminal"/>
    <property type="match status" value="1"/>
</dbReference>
<evidence type="ECO:0000256" key="9">
    <source>
        <dbReference type="ARBA" id="ARBA00030215"/>
    </source>
</evidence>
<evidence type="ECO:0000256" key="1">
    <source>
        <dbReference type="ARBA" id="ARBA00003543"/>
    </source>
</evidence>
<dbReference type="RefSeq" id="WP_258569296.1">
    <property type="nucleotide sequence ID" value="NZ_JAKUDN010000002.1"/>
</dbReference>
<accession>A0ABT1L5P0</accession>
<evidence type="ECO:0000256" key="12">
    <source>
        <dbReference type="RuleBase" id="RU003656"/>
    </source>
</evidence>
<evidence type="ECO:0000256" key="5">
    <source>
        <dbReference type="ARBA" id="ARBA00022448"/>
    </source>
</evidence>
<feature type="domain" description="ATP synthase F1 complex delta/epsilon subunit N-terminal" evidence="13">
    <location>
        <begin position="2"/>
        <end position="81"/>
    </location>
</feature>
<comment type="function">
    <text evidence="1 11">Produces ATP from ADP in the presence of a proton gradient across the membrane.</text>
</comment>
<keyword evidence="6 11" id="KW-0406">Ion transport</keyword>
<evidence type="ECO:0000256" key="2">
    <source>
        <dbReference type="ARBA" id="ARBA00004184"/>
    </source>
</evidence>
<comment type="similarity">
    <text evidence="3 11 12">Belongs to the ATPase epsilon chain family.</text>
</comment>
<dbReference type="Pfam" id="PF02823">
    <property type="entry name" value="ATP-synt_DE_N"/>
    <property type="match status" value="1"/>
</dbReference>
<reference evidence="14 15" key="1">
    <citation type="journal article" date="2022" name="Nat. Microbiol.">
        <title>The microbiome of a bacterivorous marine choanoflagellate contains a resource-demanding obligate bacterial associate.</title>
        <authorList>
            <person name="Needham D.M."/>
            <person name="Poirier C."/>
            <person name="Bachy C."/>
            <person name="George E.E."/>
            <person name="Wilken S."/>
            <person name="Yung C.C.M."/>
            <person name="Limardo A.J."/>
            <person name="Morando M."/>
            <person name="Sudek L."/>
            <person name="Malmstrom R.R."/>
            <person name="Keeling P.J."/>
            <person name="Santoro A.E."/>
            <person name="Worden A.Z."/>
        </authorList>
    </citation>
    <scope>NUCLEOTIDE SEQUENCE [LARGE SCALE GENOMIC DNA]</scope>
    <source>
        <strain evidence="14 15">Comchoano-2</strain>
    </source>
</reference>
<dbReference type="Proteomes" id="UP001320768">
    <property type="component" value="Unassembled WGS sequence"/>
</dbReference>
<sequence length="138" mass="15701">MLKVTICSPEQCFLEGEVTHLSLPGLSGGFEIHPNHYDIVSLLATGCVVAHQKDAQPTVLYIEAGLVECQNNTVSILIDAAHNARTAEQEKLLAKQRQYRRDLQNQEKVNYHELLKSLHRLSAELQTIEKSRQYRNRH</sequence>
<dbReference type="HAMAP" id="MF_00530">
    <property type="entry name" value="ATP_synth_epsil_bac"/>
    <property type="match status" value="1"/>
</dbReference>
<dbReference type="InterPro" id="IPR020546">
    <property type="entry name" value="ATP_synth_F1_dsu/esu_N"/>
</dbReference>
<dbReference type="InterPro" id="IPR001469">
    <property type="entry name" value="ATP_synth_F1_dsu/esu"/>
</dbReference>
<evidence type="ECO:0000256" key="10">
    <source>
        <dbReference type="ARBA" id="ARBA00031795"/>
    </source>
</evidence>
<keyword evidence="7 11" id="KW-0472">Membrane</keyword>
<keyword evidence="5 11" id="KW-0813">Transport</keyword>
<keyword evidence="11" id="KW-1003">Cell membrane</keyword>
<evidence type="ECO:0000256" key="4">
    <source>
        <dbReference type="ARBA" id="ARBA00014480"/>
    </source>
</evidence>
<evidence type="ECO:0000256" key="8">
    <source>
        <dbReference type="ARBA" id="ARBA00023196"/>
    </source>
</evidence>